<dbReference type="HOGENOM" id="CLU_2950330_0_0_9"/>
<evidence type="ECO:0000313" key="3">
    <source>
        <dbReference type="Proteomes" id="UP000006744"/>
    </source>
</evidence>
<evidence type="ECO:0000313" key="2">
    <source>
        <dbReference type="EMBL" id="ACK94213.1"/>
    </source>
</evidence>
<dbReference type="EMBL" id="CP001186">
    <property type="protein sequence ID" value="ACK94213.1"/>
    <property type="molecule type" value="Genomic_DNA"/>
</dbReference>
<protein>
    <submittedName>
        <fullName evidence="2">Uncharacterized protein</fullName>
    </submittedName>
</protein>
<gene>
    <name evidence="2" type="ordered locus">BCG9842_B3328</name>
</gene>
<accession>B7ITB2</accession>
<organism evidence="2 3">
    <name type="scientific">Bacillus cereus (strain G9842)</name>
    <dbReference type="NCBI Taxonomy" id="405531"/>
    <lineage>
        <taxon>Bacteria</taxon>
        <taxon>Bacillati</taxon>
        <taxon>Bacillota</taxon>
        <taxon>Bacilli</taxon>
        <taxon>Bacillales</taxon>
        <taxon>Bacillaceae</taxon>
        <taxon>Bacillus</taxon>
        <taxon>Bacillus cereus group</taxon>
    </lineage>
</organism>
<dbReference type="Proteomes" id="UP000006744">
    <property type="component" value="Chromosome"/>
</dbReference>
<keyword evidence="1" id="KW-0812">Transmembrane</keyword>
<keyword evidence="1" id="KW-0472">Membrane</keyword>
<evidence type="ECO:0000256" key="1">
    <source>
        <dbReference type="SAM" id="Phobius"/>
    </source>
</evidence>
<feature type="transmembrane region" description="Helical" evidence="1">
    <location>
        <begin position="37"/>
        <end position="58"/>
    </location>
</feature>
<keyword evidence="1" id="KW-1133">Transmembrane helix</keyword>
<dbReference type="AlphaFoldDB" id="B7ITB2"/>
<proteinExistence type="predicted"/>
<dbReference type="KEGG" id="bcg:BCG9842_B3328"/>
<name>B7ITB2_BACC2</name>
<reference evidence="2 3" key="1">
    <citation type="submission" date="2008-10" db="EMBL/GenBank/DDBJ databases">
        <title>Genome sequence of Bacillus cereus G9842.</title>
        <authorList>
            <person name="Dodson R.J."/>
            <person name="Durkin A.S."/>
            <person name="Rosovitz M.J."/>
            <person name="Rasko D.A."/>
            <person name="Hoffmaster A."/>
            <person name="Ravel J."/>
            <person name="Sutton G."/>
        </authorList>
    </citation>
    <scope>NUCLEOTIDE SEQUENCE [LARGE SCALE GENOMIC DNA]</scope>
    <source>
        <strain evidence="2 3">G9842</strain>
    </source>
</reference>
<sequence>MMEDDFFQNNKTITKIKVSPDYMTFLKGLKKLIMRSTLFIMTTFIFIHTSYCIFVSFAK</sequence>